<dbReference type="EMBL" id="AP026560">
    <property type="protein sequence ID" value="BDP40548.1"/>
    <property type="molecule type" value="Genomic_DNA"/>
</dbReference>
<accession>A0ABN6RD49</accession>
<gene>
    <name evidence="3" type="ORF">DAETH_05170</name>
</gene>
<feature type="domain" description="DUF4142" evidence="2">
    <location>
        <begin position="32"/>
        <end position="164"/>
    </location>
</feature>
<reference evidence="3" key="1">
    <citation type="submission" date="2022-07" db="EMBL/GenBank/DDBJ databases">
        <title>Complete Genome Sequence of the Radioresistant Bacterium Deinococcus aetherius ST0316, Isolated from the Air Dust collected in Lower Stratosphere above Japan.</title>
        <authorList>
            <person name="Satoh K."/>
            <person name="Hagiwara K."/>
            <person name="Katsumata K."/>
            <person name="Kubo A."/>
            <person name="Yokobori S."/>
            <person name="Yamagishi A."/>
            <person name="Oono Y."/>
            <person name="Narumi I."/>
        </authorList>
    </citation>
    <scope>NUCLEOTIDE SEQUENCE</scope>
    <source>
        <strain evidence="3">ST0316</strain>
    </source>
</reference>
<proteinExistence type="predicted"/>
<dbReference type="PANTHER" id="PTHR38593:SF1">
    <property type="entry name" value="BLR2558 PROTEIN"/>
    <property type="match status" value="1"/>
</dbReference>
<feature type="signal peptide" evidence="1">
    <location>
        <begin position="1"/>
        <end position="23"/>
    </location>
</feature>
<feature type="chain" id="PRO_5045391842" description="DUF4142 domain-containing protein" evidence="1">
    <location>
        <begin position="24"/>
        <end position="173"/>
    </location>
</feature>
<dbReference type="PROSITE" id="PS51257">
    <property type="entry name" value="PROKAR_LIPOPROTEIN"/>
    <property type="match status" value="1"/>
</dbReference>
<evidence type="ECO:0000313" key="3">
    <source>
        <dbReference type="EMBL" id="BDP40548.1"/>
    </source>
</evidence>
<name>A0ABN6RD49_9DEIO</name>
<dbReference type="RefSeq" id="WP_264776388.1">
    <property type="nucleotide sequence ID" value="NZ_AP026560.1"/>
</dbReference>
<organism evidence="3 4">
    <name type="scientific">Deinococcus aetherius</name>
    <dbReference type="NCBI Taxonomy" id="200252"/>
    <lineage>
        <taxon>Bacteria</taxon>
        <taxon>Thermotogati</taxon>
        <taxon>Deinococcota</taxon>
        <taxon>Deinococci</taxon>
        <taxon>Deinococcales</taxon>
        <taxon>Deinococcaceae</taxon>
        <taxon>Deinococcus</taxon>
    </lineage>
</organism>
<dbReference type="PANTHER" id="PTHR38593">
    <property type="entry name" value="BLR2558 PROTEIN"/>
    <property type="match status" value="1"/>
</dbReference>
<keyword evidence="1" id="KW-0732">Signal</keyword>
<evidence type="ECO:0000259" key="2">
    <source>
        <dbReference type="Pfam" id="PF13628"/>
    </source>
</evidence>
<dbReference type="Proteomes" id="UP001064971">
    <property type="component" value="Chromosome"/>
</dbReference>
<sequence>MLKRSAALLLPFALAACAPSMMAPNASNVDGLYLQAVTGSNLFEIQSSQVALQKSNTPAVRAYAQQMINEHTVAQNQVAALAAARRVPLPPALPPELQLKVNTLSGLSGAAFDAAYLREQAVSHLFTVTIFQNELTGGKDAQVVAFANQNLPLIQRHLQEAVALGGSTSPAGQ</sequence>
<evidence type="ECO:0000313" key="4">
    <source>
        <dbReference type="Proteomes" id="UP001064971"/>
    </source>
</evidence>
<dbReference type="Pfam" id="PF13628">
    <property type="entry name" value="DUF4142"/>
    <property type="match status" value="1"/>
</dbReference>
<dbReference type="InterPro" id="IPR012347">
    <property type="entry name" value="Ferritin-like"/>
</dbReference>
<protein>
    <recommendedName>
        <fullName evidence="2">DUF4142 domain-containing protein</fullName>
    </recommendedName>
</protein>
<dbReference type="InterPro" id="IPR025419">
    <property type="entry name" value="DUF4142"/>
</dbReference>
<keyword evidence="4" id="KW-1185">Reference proteome</keyword>
<dbReference type="Gene3D" id="1.20.1260.10">
    <property type="match status" value="1"/>
</dbReference>
<evidence type="ECO:0000256" key="1">
    <source>
        <dbReference type="SAM" id="SignalP"/>
    </source>
</evidence>